<dbReference type="PANTHER" id="PTHR43737">
    <property type="entry name" value="BLL7424 PROTEIN"/>
    <property type="match status" value="1"/>
</dbReference>
<organism evidence="1 2">
    <name type="scientific">Sessilibacter corallicola</name>
    <dbReference type="NCBI Taxonomy" id="2904075"/>
    <lineage>
        <taxon>Bacteria</taxon>
        <taxon>Pseudomonadati</taxon>
        <taxon>Pseudomonadota</taxon>
        <taxon>Gammaproteobacteria</taxon>
        <taxon>Cellvibrionales</taxon>
        <taxon>Cellvibrionaceae</taxon>
        <taxon>Sessilibacter</taxon>
    </lineage>
</organism>
<dbReference type="Proteomes" id="UP001465153">
    <property type="component" value="Unassembled WGS sequence"/>
</dbReference>
<name>A0ABQ0AE08_9GAMM</name>
<dbReference type="Pfam" id="PF07394">
    <property type="entry name" value="DUF1501"/>
    <property type="match status" value="1"/>
</dbReference>
<gene>
    <name evidence="1" type="ORF">NBRC116591_37060</name>
</gene>
<comment type="caution">
    <text evidence="1">The sequence shown here is derived from an EMBL/GenBank/DDBJ whole genome shotgun (WGS) entry which is preliminary data.</text>
</comment>
<dbReference type="PANTHER" id="PTHR43737:SF1">
    <property type="entry name" value="DUF1501 DOMAIN-CONTAINING PROTEIN"/>
    <property type="match status" value="1"/>
</dbReference>
<dbReference type="InterPro" id="IPR010869">
    <property type="entry name" value="DUF1501"/>
</dbReference>
<sequence length="481" mass="52280">MAIDKSRRSLLKYSGLLGLQKFVVPSSALLASNLVSAATDNFKALVFINLAGGNDSFNMIAPKEPGILRDNYESGRRSVALNADLMKPVTALNAPKIFNGVDYNGFGFHPNCGDMADMFNNQELAVISNAGNLVAPVTRTQYLNNSVALPPQLFSHSDQARQLQSQPMLQSQFGWGGKMLEILTGVSGVNISGSPVSPLISLNGLNTFQTTESGLLNIYAMNPGKIPRIISNIRATADMYTTYMSTPTNHLMSRNYQERFFSATNAQVALSTIFDDADASTVNYDEIFSNNNATSTDLGRQLQSVAKIISGRKILNNDRTIFYVRLGGFDTHKDLLSTQASLMKQLNGALKAFRDTLVELNCFDNVTTLVSSEFGRTFAPNSTTNSAGTDHAWGGNFLVMGGAVNGGNFYGTYPDLRIGEELDSDDRQGRGRWIPQTSVSQCGAVLANWFGVPEENLPELFPNLANFDSPFSVNANLNFMA</sequence>
<accession>A0ABQ0AE08</accession>
<protein>
    <submittedName>
        <fullName evidence="1">DUF1501 domain-containing protein</fullName>
    </submittedName>
</protein>
<evidence type="ECO:0000313" key="2">
    <source>
        <dbReference type="Proteomes" id="UP001465153"/>
    </source>
</evidence>
<reference evidence="1 2" key="1">
    <citation type="submission" date="2024-04" db="EMBL/GenBank/DDBJ databases">
        <title>Draft genome sequence of Sessilibacter corallicola NBRC 116591.</title>
        <authorList>
            <person name="Miyakawa T."/>
            <person name="Kusuya Y."/>
            <person name="Miura T."/>
        </authorList>
    </citation>
    <scope>NUCLEOTIDE SEQUENCE [LARGE SCALE GENOMIC DNA]</scope>
    <source>
        <strain evidence="1 2">KU-00831-HH</strain>
    </source>
</reference>
<evidence type="ECO:0000313" key="1">
    <source>
        <dbReference type="EMBL" id="GAA6169894.1"/>
    </source>
</evidence>
<keyword evidence="2" id="KW-1185">Reference proteome</keyword>
<dbReference type="RefSeq" id="WP_353304292.1">
    <property type="nucleotide sequence ID" value="NZ_BAABWN010000016.1"/>
</dbReference>
<dbReference type="EMBL" id="BAABWN010000016">
    <property type="protein sequence ID" value="GAA6169894.1"/>
    <property type="molecule type" value="Genomic_DNA"/>
</dbReference>
<proteinExistence type="predicted"/>